<dbReference type="PROSITE" id="PS50883">
    <property type="entry name" value="EAL"/>
    <property type="match status" value="1"/>
</dbReference>
<name>A0A369WLE6_9GAMM</name>
<dbReference type="RefSeq" id="WP_114695081.1">
    <property type="nucleotide sequence ID" value="NZ_QQOH01000002.1"/>
</dbReference>
<sequence length="130" mass="14259">MYKNLTLNDIMTAPVITIEQTHFVDDGIAIMREKRISSLVVIDQQVPIDKLKIDQSFVRDLPYDNHSNAIAQAIVALGKSLELTVIAEGVETPAQAEFLSSIGCEQAQGFLYARPCPAEDLVPAFSKALN</sequence>
<evidence type="ECO:0000259" key="1">
    <source>
        <dbReference type="PROSITE" id="PS50883"/>
    </source>
</evidence>
<organism evidence="2 3">
    <name type="scientific">Motiliproteus coralliicola</name>
    <dbReference type="NCBI Taxonomy" id="2283196"/>
    <lineage>
        <taxon>Bacteria</taxon>
        <taxon>Pseudomonadati</taxon>
        <taxon>Pseudomonadota</taxon>
        <taxon>Gammaproteobacteria</taxon>
        <taxon>Oceanospirillales</taxon>
        <taxon>Oceanospirillaceae</taxon>
        <taxon>Motiliproteus</taxon>
    </lineage>
</organism>
<dbReference type="InterPro" id="IPR001633">
    <property type="entry name" value="EAL_dom"/>
</dbReference>
<comment type="caution">
    <text evidence="2">The sequence shown here is derived from an EMBL/GenBank/DDBJ whole genome shotgun (WGS) entry which is preliminary data.</text>
</comment>
<evidence type="ECO:0000313" key="2">
    <source>
        <dbReference type="EMBL" id="RDE22457.1"/>
    </source>
</evidence>
<dbReference type="Gene3D" id="3.20.20.450">
    <property type="entry name" value="EAL domain"/>
    <property type="match status" value="1"/>
</dbReference>
<dbReference type="OrthoDB" id="9812358at2"/>
<gene>
    <name evidence="2" type="ORF">DV711_07575</name>
</gene>
<dbReference type="Proteomes" id="UP000253769">
    <property type="component" value="Unassembled WGS sequence"/>
</dbReference>
<dbReference type="SMART" id="SM00052">
    <property type="entry name" value="EAL"/>
    <property type="match status" value="1"/>
</dbReference>
<accession>A0A369WLE6</accession>
<dbReference type="Pfam" id="PF00563">
    <property type="entry name" value="EAL"/>
    <property type="match status" value="1"/>
</dbReference>
<dbReference type="InterPro" id="IPR050706">
    <property type="entry name" value="Cyclic-di-GMP_PDE-like"/>
</dbReference>
<dbReference type="InterPro" id="IPR046342">
    <property type="entry name" value="CBS_dom_sf"/>
</dbReference>
<dbReference type="AlphaFoldDB" id="A0A369WLE6"/>
<protein>
    <submittedName>
        <fullName evidence="2">EAL domain-containing protein</fullName>
    </submittedName>
</protein>
<reference evidence="2 3" key="1">
    <citation type="submission" date="2018-07" db="EMBL/GenBank/DDBJ databases">
        <title>Motiliproteus coralliicola sp. nov., a bacterium isolated from Coral.</title>
        <authorList>
            <person name="Wang G."/>
        </authorList>
    </citation>
    <scope>NUCLEOTIDE SEQUENCE [LARGE SCALE GENOMIC DNA]</scope>
    <source>
        <strain evidence="2 3">C34</strain>
    </source>
</reference>
<dbReference type="EMBL" id="QQOH01000002">
    <property type="protein sequence ID" value="RDE22457.1"/>
    <property type="molecule type" value="Genomic_DNA"/>
</dbReference>
<dbReference type="SUPFAM" id="SSF141868">
    <property type="entry name" value="EAL domain-like"/>
    <property type="match status" value="1"/>
</dbReference>
<feature type="domain" description="EAL" evidence="1">
    <location>
        <begin position="1"/>
        <end position="129"/>
    </location>
</feature>
<proteinExistence type="predicted"/>
<dbReference type="InterPro" id="IPR035919">
    <property type="entry name" value="EAL_sf"/>
</dbReference>
<dbReference type="GO" id="GO:0071111">
    <property type="term" value="F:cyclic-guanylate-specific phosphodiesterase activity"/>
    <property type="evidence" value="ECO:0007669"/>
    <property type="project" value="InterPro"/>
</dbReference>
<dbReference type="CDD" id="cd01948">
    <property type="entry name" value="EAL"/>
    <property type="match status" value="1"/>
</dbReference>
<keyword evidence="3" id="KW-1185">Reference proteome</keyword>
<evidence type="ECO:0000313" key="3">
    <source>
        <dbReference type="Proteomes" id="UP000253769"/>
    </source>
</evidence>
<dbReference type="PANTHER" id="PTHR33121:SF70">
    <property type="entry name" value="SIGNALING PROTEIN YKOW"/>
    <property type="match status" value="1"/>
</dbReference>
<dbReference type="SUPFAM" id="SSF54631">
    <property type="entry name" value="CBS-domain pair"/>
    <property type="match status" value="1"/>
</dbReference>
<dbReference type="PANTHER" id="PTHR33121">
    <property type="entry name" value="CYCLIC DI-GMP PHOSPHODIESTERASE PDEF"/>
    <property type="match status" value="1"/>
</dbReference>